<evidence type="ECO:0000256" key="1">
    <source>
        <dbReference type="SAM" id="SignalP"/>
    </source>
</evidence>
<dbReference type="eggNOG" id="COG1653">
    <property type="taxonomic scope" value="Bacteria"/>
</dbReference>
<dbReference type="Proteomes" id="UP000001299">
    <property type="component" value="Chromosome 1"/>
</dbReference>
<dbReference type="PROSITE" id="PS51257">
    <property type="entry name" value="PROKAR_LIPOPROTEIN"/>
    <property type="match status" value="1"/>
</dbReference>
<dbReference type="Pfam" id="PF13416">
    <property type="entry name" value="SBP_bac_8"/>
    <property type="match status" value="1"/>
</dbReference>
<accession>E0RZ02</accession>
<dbReference type="SUPFAM" id="SSF53850">
    <property type="entry name" value="Periplasmic binding protein-like II"/>
    <property type="match status" value="1"/>
</dbReference>
<gene>
    <name evidence="2" type="ordered locus">bpr_I2341</name>
</gene>
<dbReference type="InterPro" id="IPR050490">
    <property type="entry name" value="Bact_solute-bd_prot1"/>
</dbReference>
<dbReference type="KEGG" id="bpb:bpr_I2341"/>
<dbReference type="InterPro" id="IPR006059">
    <property type="entry name" value="SBP"/>
</dbReference>
<keyword evidence="3" id="KW-1185">Reference proteome</keyword>
<dbReference type="RefSeq" id="WP_013281727.1">
    <property type="nucleotide sequence ID" value="NC_014387.1"/>
</dbReference>
<keyword evidence="1" id="KW-0732">Signal</keyword>
<organism evidence="2 3">
    <name type="scientific">Butyrivibrio proteoclasticus (strain ATCC 51982 / DSM 14932 / B316)</name>
    <name type="common">Clostridium proteoclasticum</name>
    <dbReference type="NCBI Taxonomy" id="515622"/>
    <lineage>
        <taxon>Bacteria</taxon>
        <taxon>Bacillati</taxon>
        <taxon>Bacillota</taxon>
        <taxon>Clostridia</taxon>
        <taxon>Lachnospirales</taxon>
        <taxon>Lachnospiraceae</taxon>
        <taxon>Butyrivibrio</taxon>
    </lineage>
</organism>
<reference evidence="2 3" key="1">
    <citation type="journal article" date="2010" name="PLoS ONE">
        <title>The glycobiome of the rumen bacterium Butyrivibrio proteoclasticus B316(T) highlights adaptation to a polysaccharide-rich environment.</title>
        <authorList>
            <person name="Kelly W.J."/>
            <person name="Leahy S.C."/>
            <person name="Altermann E."/>
            <person name="Yeoman C.J."/>
            <person name="Dunne J.C."/>
            <person name="Kong Z."/>
            <person name="Pacheco D.M."/>
            <person name="Li D."/>
            <person name="Noel S.J."/>
            <person name="Moon C.D."/>
            <person name="Cookson A.L."/>
            <person name="Attwood G.T."/>
        </authorList>
    </citation>
    <scope>NUCLEOTIDE SEQUENCE [LARGE SCALE GENOMIC DNA]</scope>
    <source>
        <strain evidence="3">ATCC 51982 / DSM 14932 / B316</strain>
    </source>
</reference>
<protein>
    <submittedName>
        <fullName evidence="2">Sugar ABC transporter substrate binding protein</fullName>
    </submittedName>
</protein>
<dbReference type="Gene3D" id="3.40.190.10">
    <property type="entry name" value="Periplasmic binding protein-like II"/>
    <property type="match status" value="2"/>
</dbReference>
<dbReference type="PANTHER" id="PTHR43649:SF17">
    <property type="entry name" value="ABC TRANSPORTER SOLUTE BINDING PROTEIN-SUGAR TRANSPORT"/>
    <property type="match status" value="1"/>
</dbReference>
<dbReference type="AlphaFoldDB" id="E0RZ02"/>
<dbReference type="PANTHER" id="PTHR43649">
    <property type="entry name" value="ARABINOSE-BINDING PROTEIN-RELATED"/>
    <property type="match status" value="1"/>
</dbReference>
<sequence length="536" mass="61151">MNKLFHKSLLLIGALALSLSGCGAMENDEQASENAEINITSMQGDEVTLDWYINFSWFNTKWGDNAVSKEITNKTGVNINFITPLGNEEEKLNSLIASGTLPDLITLGWWEPQVNEMIQGDMVYALNALADEYDPYFYEVTDPQAISWYTQPDGNVYGYPCSSVTPDDVANNDNIGSNQTFLVRKDIYEAIGSPDMTTTEGFEAAVKKAYEMFPEIDGKPLIPVGAHIFDDTGNVSFDAYLQNFLAIPYEKDGRLYDRDTDPEYIKWLKMFRRLGEQGYLSTDLFIDQRVQMEEKIAEGRYFCMLYQYIDMSAQQKALYAKDPDSIYIAVDGPKNRNGADYVLPTNTVSGWTITMVSKNCKNPDRAIEFIDYMLSEEGQKTIYLGVEGITYDVIDGKEVVKPEVQKLLDTDRGQYDALYGADDAYWMFQDNVMQLKWKQETTGPIDQLEKWTYPYATYTGVYDIILPADTEDAYTNARIQKLWSETLQNLLLAKSEKEFDEILEKFVTDRNAMGFSQLQEKRYKYVESAKEKLGIE</sequence>
<evidence type="ECO:0000313" key="2">
    <source>
        <dbReference type="EMBL" id="ADL35074.1"/>
    </source>
</evidence>
<feature type="chain" id="PRO_5038827589" evidence="1">
    <location>
        <begin position="25"/>
        <end position="536"/>
    </location>
</feature>
<dbReference type="EMBL" id="CP001810">
    <property type="protein sequence ID" value="ADL35074.1"/>
    <property type="molecule type" value="Genomic_DNA"/>
</dbReference>
<feature type="signal peptide" evidence="1">
    <location>
        <begin position="1"/>
        <end position="24"/>
    </location>
</feature>
<proteinExistence type="predicted"/>
<evidence type="ECO:0000313" key="3">
    <source>
        <dbReference type="Proteomes" id="UP000001299"/>
    </source>
</evidence>
<dbReference type="HOGENOM" id="CLU_036804_0_0_9"/>
<dbReference type="STRING" id="515622.bpr_I2341"/>
<name>E0RZ02_BUTPB</name>